<comment type="caution">
    <text evidence="1">The sequence shown here is derived from an EMBL/GenBank/DDBJ whole genome shotgun (WGS) entry which is preliminary data.</text>
</comment>
<evidence type="ECO:0000313" key="2">
    <source>
        <dbReference type="Proteomes" id="UP001254165"/>
    </source>
</evidence>
<organism evidence="1 2">
    <name type="scientific">Thermanaerothrix solaris</name>
    <dbReference type="NCBI Taxonomy" id="3058434"/>
    <lineage>
        <taxon>Bacteria</taxon>
        <taxon>Bacillati</taxon>
        <taxon>Chloroflexota</taxon>
        <taxon>Anaerolineae</taxon>
        <taxon>Anaerolineales</taxon>
        <taxon>Anaerolineaceae</taxon>
        <taxon>Thermanaerothrix</taxon>
    </lineage>
</organism>
<keyword evidence="2" id="KW-1185">Reference proteome</keyword>
<accession>A0ABU3NQW3</accession>
<dbReference type="EMBL" id="JAUHMF010000002">
    <property type="protein sequence ID" value="MDT8898765.1"/>
    <property type="molecule type" value="Genomic_DNA"/>
</dbReference>
<name>A0ABU3NQW3_9CHLR</name>
<gene>
    <name evidence="1" type="ORF">QYE77_10850</name>
</gene>
<evidence type="ECO:0000313" key="1">
    <source>
        <dbReference type="EMBL" id="MDT8898765.1"/>
    </source>
</evidence>
<dbReference type="RefSeq" id="WP_315625427.1">
    <property type="nucleotide sequence ID" value="NZ_JAUHMF010000002.1"/>
</dbReference>
<protein>
    <submittedName>
        <fullName evidence="1">Uncharacterized protein</fullName>
    </submittedName>
</protein>
<dbReference type="Proteomes" id="UP001254165">
    <property type="component" value="Unassembled WGS sequence"/>
</dbReference>
<sequence length="209" mass="23057">MRTKPLMLLTCLLLLLLGGTGVAYALWSEVLTVEGTVYTGEVYGKWTSCICTDEGLDPFPPTWPYPYPKPQQKDVGSTACSIDAKDPRILHLTISNGYPSYWGNCEVHFANTGSVPVVIAGYKVIAKNFTPASGNGTEDGEIWVKYWDGVGTQMEPCPDDSCEQASSLQFHVEQPAEENETYIFQVLVCLRQWNEDADLEQCLAAAPSY</sequence>
<reference evidence="1 2" key="1">
    <citation type="submission" date="2023-07" db="EMBL/GenBank/DDBJ databases">
        <title>Novel species of Thermanaerothrix with wide hydrolytic capabilities.</title>
        <authorList>
            <person name="Zayulina K.S."/>
            <person name="Podosokorskaya O.A."/>
            <person name="Elcheninov A.G."/>
        </authorList>
    </citation>
    <scope>NUCLEOTIDE SEQUENCE [LARGE SCALE GENOMIC DNA]</scope>
    <source>
        <strain evidence="1 2">4228-RoL</strain>
    </source>
</reference>
<proteinExistence type="predicted"/>